<dbReference type="SUPFAM" id="SSF103473">
    <property type="entry name" value="MFS general substrate transporter"/>
    <property type="match status" value="2"/>
</dbReference>
<feature type="transmembrane region" description="Helical" evidence="6">
    <location>
        <begin position="201"/>
        <end position="225"/>
    </location>
</feature>
<dbReference type="Proteomes" id="UP001165063">
    <property type="component" value="Unassembled WGS sequence"/>
</dbReference>
<feature type="transmembrane region" description="Helical" evidence="6">
    <location>
        <begin position="231"/>
        <end position="249"/>
    </location>
</feature>
<evidence type="ECO:0000256" key="1">
    <source>
        <dbReference type="ARBA" id="ARBA00004141"/>
    </source>
</evidence>
<feature type="transmembrane region" description="Helical" evidence="6">
    <location>
        <begin position="469"/>
        <end position="490"/>
    </location>
</feature>
<feature type="transmembrane region" description="Helical" evidence="6">
    <location>
        <begin position="379"/>
        <end position="397"/>
    </location>
</feature>
<comment type="subcellular location">
    <subcellularLocation>
        <location evidence="1">Membrane</location>
        <topology evidence="1">Multi-pass membrane protein</topology>
    </subcellularLocation>
</comment>
<dbReference type="GO" id="GO:0016020">
    <property type="term" value="C:membrane"/>
    <property type="evidence" value="ECO:0007669"/>
    <property type="project" value="UniProtKB-SubCell"/>
</dbReference>
<evidence type="ECO:0000256" key="6">
    <source>
        <dbReference type="SAM" id="Phobius"/>
    </source>
</evidence>
<dbReference type="InterPro" id="IPR020846">
    <property type="entry name" value="MFS_dom"/>
</dbReference>
<feature type="compositionally biased region" description="Polar residues" evidence="5">
    <location>
        <begin position="30"/>
        <end position="39"/>
    </location>
</feature>
<evidence type="ECO:0000256" key="4">
    <source>
        <dbReference type="ARBA" id="ARBA00023136"/>
    </source>
</evidence>
<feature type="compositionally biased region" description="Basic and acidic residues" evidence="5">
    <location>
        <begin position="1"/>
        <end position="13"/>
    </location>
</feature>
<feature type="transmembrane region" description="Helical" evidence="6">
    <location>
        <begin position="168"/>
        <end position="189"/>
    </location>
</feature>
<dbReference type="EMBL" id="BSXU01005549">
    <property type="protein sequence ID" value="GMG54494.1"/>
    <property type="molecule type" value="Genomic_DNA"/>
</dbReference>
<feature type="transmembrane region" description="Helical" evidence="6">
    <location>
        <begin position="107"/>
        <end position="126"/>
    </location>
</feature>
<evidence type="ECO:0000256" key="3">
    <source>
        <dbReference type="ARBA" id="ARBA00022989"/>
    </source>
</evidence>
<dbReference type="OrthoDB" id="2130629at2759"/>
<keyword evidence="9" id="KW-1185">Reference proteome</keyword>
<feature type="transmembrane region" description="Helical" evidence="6">
    <location>
        <begin position="70"/>
        <end position="92"/>
    </location>
</feature>
<feature type="region of interest" description="Disordered" evidence="5">
    <location>
        <begin position="1"/>
        <end position="39"/>
    </location>
</feature>
<dbReference type="InterPro" id="IPR036259">
    <property type="entry name" value="MFS_trans_sf"/>
</dbReference>
<dbReference type="PANTHER" id="PTHR42718">
    <property type="entry name" value="MAJOR FACILITATOR SUPERFAMILY MULTIDRUG TRANSPORTER MFSC"/>
    <property type="match status" value="1"/>
</dbReference>
<dbReference type="AlphaFoldDB" id="A0A9W6Z432"/>
<feature type="transmembrane region" description="Helical" evidence="6">
    <location>
        <begin position="138"/>
        <end position="156"/>
    </location>
</feature>
<feature type="domain" description="Major facilitator superfamily (MFS) profile" evidence="7">
    <location>
        <begin position="72"/>
        <end position="539"/>
    </location>
</feature>
<accession>A0A9W6Z432</accession>
<dbReference type="Gene3D" id="1.20.1720.10">
    <property type="entry name" value="Multidrug resistance protein D"/>
    <property type="match status" value="1"/>
</dbReference>
<feature type="transmembrane region" description="Helical" evidence="6">
    <location>
        <begin position="429"/>
        <end position="448"/>
    </location>
</feature>
<evidence type="ECO:0000256" key="2">
    <source>
        <dbReference type="ARBA" id="ARBA00022692"/>
    </source>
</evidence>
<dbReference type="Gene3D" id="1.20.1250.20">
    <property type="entry name" value="MFS general substrate transporter like domains"/>
    <property type="match status" value="1"/>
</dbReference>
<evidence type="ECO:0000313" key="9">
    <source>
        <dbReference type="Proteomes" id="UP001165063"/>
    </source>
</evidence>
<gene>
    <name evidence="8" type="ORF">Amon01_000745200</name>
</gene>
<feature type="transmembrane region" description="Helical" evidence="6">
    <location>
        <begin position="338"/>
        <end position="359"/>
    </location>
</feature>
<evidence type="ECO:0000256" key="5">
    <source>
        <dbReference type="SAM" id="MobiDB-lite"/>
    </source>
</evidence>
<feature type="transmembrane region" description="Helical" evidence="6">
    <location>
        <begin position="299"/>
        <end position="318"/>
    </location>
</feature>
<dbReference type="GO" id="GO:0022857">
    <property type="term" value="F:transmembrane transporter activity"/>
    <property type="evidence" value="ECO:0007669"/>
    <property type="project" value="InterPro"/>
</dbReference>
<keyword evidence="2 6" id="KW-0812">Transmembrane</keyword>
<keyword evidence="3 6" id="KW-1133">Transmembrane helix</keyword>
<reference evidence="8" key="1">
    <citation type="submission" date="2023-04" db="EMBL/GenBank/DDBJ databases">
        <title>Ambrosiozyma monospora NBRC 1965.</title>
        <authorList>
            <person name="Ichikawa N."/>
            <person name="Sato H."/>
            <person name="Tonouchi N."/>
        </authorList>
    </citation>
    <scope>NUCLEOTIDE SEQUENCE</scope>
    <source>
        <strain evidence="8">NBRC 1965</strain>
    </source>
</reference>
<comment type="caution">
    <text evidence="8">The sequence shown here is derived from an EMBL/GenBank/DDBJ whole genome shotgun (WGS) entry which is preliminary data.</text>
</comment>
<organism evidence="8 9">
    <name type="scientific">Ambrosiozyma monospora</name>
    <name type="common">Yeast</name>
    <name type="synonym">Endomycopsis monosporus</name>
    <dbReference type="NCBI Taxonomy" id="43982"/>
    <lineage>
        <taxon>Eukaryota</taxon>
        <taxon>Fungi</taxon>
        <taxon>Dikarya</taxon>
        <taxon>Ascomycota</taxon>
        <taxon>Saccharomycotina</taxon>
        <taxon>Pichiomycetes</taxon>
        <taxon>Pichiales</taxon>
        <taxon>Pichiaceae</taxon>
        <taxon>Ambrosiozyma</taxon>
    </lineage>
</organism>
<dbReference type="Pfam" id="PF07690">
    <property type="entry name" value="MFS_1"/>
    <property type="match status" value="1"/>
</dbReference>
<dbReference type="PANTHER" id="PTHR42718:SF23">
    <property type="entry name" value="MAJOR FACILITATOR SUPERFAMILY (MFS) PROFILE DOMAIN-CONTAINING PROTEIN"/>
    <property type="match status" value="1"/>
</dbReference>
<evidence type="ECO:0000259" key="7">
    <source>
        <dbReference type="PROSITE" id="PS50850"/>
    </source>
</evidence>
<feature type="transmembrane region" description="Helical" evidence="6">
    <location>
        <begin position="269"/>
        <end position="287"/>
    </location>
</feature>
<evidence type="ECO:0000313" key="8">
    <source>
        <dbReference type="EMBL" id="GMG54494.1"/>
    </source>
</evidence>
<feature type="transmembrane region" description="Helical" evidence="6">
    <location>
        <begin position="517"/>
        <end position="536"/>
    </location>
</feature>
<name>A0A9W6Z432_AMBMO</name>
<protein>
    <submittedName>
        <fullName evidence="8">Unnamed protein product</fullName>
    </submittedName>
</protein>
<dbReference type="PROSITE" id="PS50850">
    <property type="entry name" value="MFS"/>
    <property type="match status" value="1"/>
</dbReference>
<proteinExistence type="predicted"/>
<sequence length="552" mass="60870">MNHTNKEESKLQHGDSNSSEQPEPLFAESIHSSKLQNEQDTEVLETQLSRVATADMEKRPKVFKSDAQELLCIMTLTFAPACVSMAMGAYTISINDTIDDLNIKGSLSTWLVGSISLANGATLILMGSLADSLGRRNCILLGYFAYAMFSLIGGFMQSLVSLCVLRALSGVLISLALTSSFGFVGATYVEGSKRKNKFNAIISAGNPLGNVVGNICGAICVQFVGSWRDCHYFYAIVYTLLTVLAWYSVPNDKEFNWEDLKKTLKELDYVGGLLSLAGFGLICFSLTQVDVTKKRWHTPYIIALLVVGIVLVIAMLLWESYIPKRPLIPMRIWKNKNFTLCAIIMFFDWVAFTGMFTYYTVLYLEQILKNSPILTAAKMLPMFIVGFSTNVVAAFILHRISGKIIMMIGCSGFLGCMIIWATLSIHRSYWLGIFFSASLTVIGADLVWNVSSLVSYASVSKDLQSSASGLLNMLIQLAGVIGLAISSAIVSGTNSDYGTDRQYDDLNKLFKSYRNTFYAAIVFTAIPLISCLFLDVGKFKRDTKKEAVEDQA</sequence>
<dbReference type="InterPro" id="IPR011701">
    <property type="entry name" value="MFS"/>
</dbReference>
<keyword evidence="4 6" id="KW-0472">Membrane</keyword>
<feature type="transmembrane region" description="Helical" evidence="6">
    <location>
        <begin position="404"/>
        <end position="423"/>
    </location>
</feature>